<comment type="function">
    <text evidence="7">Pyrophosphatase that catalyzes the hydrolysis of nucleoside triphosphates to their monophosphate derivatives, with a high preference for the non-canonical purine nucleotides XTP (xanthosine triphosphate), dITP (deoxyinosine triphosphate) and ITP. Seems to function as a house-cleaning enzyme that removes non-canonical purine nucleotides from the nucleotide pool, thus preventing their incorporation into DNA/RNA and avoiding chromosomal lesions.</text>
</comment>
<comment type="catalytic activity">
    <reaction evidence="7">
        <text>XTP + H2O = XMP + diphosphate + H(+)</text>
        <dbReference type="Rhea" id="RHEA:28610"/>
        <dbReference type="ChEBI" id="CHEBI:15377"/>
        <dbReference type="ChEBI" id="CHEBI:15378"/>
        <dbReference type="ChEBI" id="CHEBI:33019"/>
        <dbReference type="ChEBI" id="CHEBI:57464"/>
        <dbReference type="ChEBI" id="CHEBI:61314"/>
        <dbReference type="EC" id="3.6.1.66"/>
    </reaction>
</comment>
<organism evidence="9 10">
    <name type="scientific">Thermatribacter velox</name>
    <dbReference type="NCBI Taxonomy" id="3039681"/>
    <lineage>
        <taxon>Bacteria</taxon>
        <taxon>Pseudomonadati</taxon>
        <taxon>Atribacterota</taxon>
        <taxon>Atribacteria</taxon>
        <taxon>Atribacterales</taxon>
        <taxon>Thermatribacteraceae</taxon>
        <taxon>Thermatribacter</taxon>
    </lineage>
</organism>
<comment type="catalytic activity">
    <reaction evidence="7">
        <text>dITP + H2O = dIMP + diphosphate + H(+)</text>
        <dbReference type="Rhea" id="RHEA:28342"/>
        <dbReference type="ChEBI" id="CHEBI:15377"/>
        <dbReference type="ChEBI" id="CHEBI:15378"/>
        <dbReference type="ChEBI" id="CHEBI:33019"/>
        <dbReference type="ChEBI" id="CHEBI:61194"/>
        <dbReference type="ChEBI" id="CHEBI:61382"/>
        <dbReference type="EC" id="3.6.1.66"/>
    </reaction>
</comment>
<dbReference type="EC" id="3.6.1.66" evidence="7"/>
<comment type="catalytic activity">
    <reaction evidence="7">
        <text>ITP + H2O = IMP + diphosphate + H(+)</text>
        <dbReference type="Rhea" id="RHEA:29399"/>
        <dbReference type="ChEBI" id="CHEBI:15377"/>
        <dbReference type="ChEBI" id="CHEBI:15378"/>
        <dbReference type="ChEBI" id="CHEBI:33019"/>
        <dbReference type="ChEBI" id="CHEBI:58053"/>
        <dbReference type="ChEBI" id="CHEBI:61402"/>
        <dbReference type="EC" id="3.6.1.66"/>
    </reaction>
</comment>
<evidence type="ECO:0000256" key="3">
    <source>
        <dbReference type="ARBA" id="ARBA00022741"/>
    </source>
</evidence>
<feature type="binding site" evidence="7">
    <location>
        <position position="177"/>
    </location>
    <ligand>
        <name>substrate</name>
    </ligand>
</feature>
<dbReference type="InterPro" id="IPR020922">
    <property type="entry name" value="dITP/XTP_pyrophosphatase"/>
</dbReference>
<dbReference type="PANTHER" id="PTHR11067">
    <property type="entry name" value="INOSINE TRIPHOSPHATE PYROPHOSPHATASE/HAM1 PROTEIN"/>
    <property type="match status" value="1"/>
</dbReference>
<dbReference type="Pfam" id="PF01725">
    <property type="entry name" value="Ham1p_like"/>
    <property type="match status" value="1"/>
</dbReference>
<dbReference type="EMBL" id="CP121689">
    <property type="protein sequence ID" value="WZL76054.1"/>
    <property type="molecule type" value="Genomic_DNA"/>
</dbReference>
<comment type="similarity">
    <text evidence="1 7 8">Belongs to the HAM1 NTPase family.</text>
</comment>
<dbReference type="InterPro" id="IPR002637">
    <property type="entry name" value="RdgB/HAM1"/>
</dbReference>
<comment type="subunit">
    <text evidence="7">Homodimer.</text>
</comment>
<keyword evidence="3 7" id="KW-0547">Nucleotide-binding</keyword>
<feature type="binding site" evidence="7">
    <location>
        <begin position="182"/>
        <end position="183"/>
    </location>
    <ligand>
        <name>substrate</name>
    </ligand>
</feature>
<dbReference type="CDD" id="cd00515">
    <property type="entry name" value="HAM1"/>
    <property type="match status" value="1"/>
</dbReference>
<keyword evidence="4 7" id="KW-0378">Hydrolase</keyword>
<evidence type="ECO:0000256" key="2">
    <source>
        <dbReference type="ARBA" id="ARBA00022723"/>
    </source>
</evidence>
<comment type="cofactor">
    <cofactor evidence="7">
        <name>Mg(2+)</name>
        <dbReference type="ChEBI" id="CHEBI:18420"/>
    </cofactor>
    <text evidence="7">Binds 1 Mg(2+) ion per subunit.</text>
</comment>
<sequence length="201" mass="22128">MKDTREVFLVTGNQGKLREVKAILAPFGIQVRGIGEVAHIGEIEETGKSYAENALLKARRGFEVAGKIVLAEDSGLEVDYLKGAPGIYSARFYGLDSAEARNAKILELLQNAPPEERKARFVCVVALVWGGGERLFEGVCEGFIADKASGKGGFGYDPIFIFPPYQKTFAELGENFKNRFSHRALAFRKCAEFLLQNVFEG</sequence>
<accession>A0ABZ2YDZ6</accession>
<keyword evidence="6 7" id="KW-0546">Nucleotide metabolism</keyword>
<keyword evidence="2 7" id="KW-0479">Metal-binding</keyword>
<proteinExistence type="inferred from homology"/>
<keyword evidence="10" id="KW-1185">Reference proteome</keyword>
<name>A0ABZ2YDZ6_9BACT</name>
<evidence type="ECO:0000256" key="5">
    <source>
        <dbReference type="ARBA" id="ARBA00022842"/>
    </source>
</evidence>
<evidence type="ECO:0000256" key="6">
    <source>
        <dbReference type="ARBA" id="ARBA00023080"/>
    </source>
</evidence>
<feature type="binding site" evidence="7">
    <location>
        <begin position="11"/>
        <end position="16"/>
    </location>
    <ligand>
        <name>substrate</name>
    </ligand>
</feature>
<feature type="binding site" evidence="7">
    <location>
        <position position="73"/>
    </location>
    <ligand>
        <name>Mg(2+)</name>
        <dbReference type="ChEBI" id="CHEBI:18420"/>
    </ligand>
</feature>
<feature type="binding site" evidence="7">
    <location>
        <begin position="154"/>
        <end position="157"/>
    </location>
    <ligand>
        <name>substrate</name>
    </ligand>
</feature>
<dbReference type="SUPFAM" id="SSF52972">
    <property type="entry name" value="ITPase-like"/>
    <property type="match status" value="1"/>
</dbReference>
<protein>
    <recommendedName>
        <fullName evidence="7">dITP/XTP pyrophosphatase</fullName>
        <ecNumber evidence="7">3.6.1.66</ecNumber>
    </recommendedName>
    <alternativeName>
        <fullName evidence="7">Non-canonical purine NTP pyrophosphatase</fullName>
    </alternativeName>
    <alternativeName>
        <fullName evidence="7">Non-standard purine NTP pyrophosphatase</fullName>
    </alternativeName>
    <alternativeName>
        <fullName evidence="7">Nucleoside-triphosphate diphosphatase</fullName>
    </alternativeName>
    <alternativeName>
        <fullName evidence="7">Nucleoside-triphosphate pyrophosphatase</fullName>
        <shortName evidence="7">NTPase</shortName>
    </alternativeName>
</protein>
<dbReference type="Proteomes" id="UP001461341">
    <property type="component" value="Chromosome"/>
</dbReference>
<dbReference type="InterPro" id="IPR029001">
    <property type="entry name" value="ITPase-like_fam"/>
</dbReference>
<evidence type="ECO:0000313" key="9">
    <source>
        <dbReference type="EMBL" id="WZL76054.1"/>
    </source>
</evidence>
<evidence type="ECO:0000313" key="10">
    <source>
        <dbReference type="Proteomes" id="UP001461341"/>
    </source>
</evidence>
<dbReference type="Gene3D" id="3.90.950.10">
    <property type="match status" value="1"/>
</dbReference>
<evidence type="ECO:0000256" key="4">
    <source>
        <dbReference type="ARBA" id="ARBA00022801"/>
    </source>
</evidence>
<evidence type="ECO:0000256" key="8">
    <source>
        <dbReference type="RuleBase" id="RU003781"/>
    </source>
</evidence>
<feature type="binding site" evidence="7">
    <location>
        <position position="74"/>
    </location>
    <ligand>
        <name>substrate</name>
    </ligand>
</feature>
<gene>
    <name evidence="9" type="primary">rdgB</name>
    <name evidence="9" type="ORF">QBE54_10835</name>
</gene>
<reference evidence="9 10" key="1">
    <citation type="submission" date="2023-03" db="EMBL/GenBank/DDBJ databases">
        <title>Novel Species.</title>
        <authorList>
            <person name="Ma S."/>
        </authorList>
    </citation>
    <scope>NUCLEOTIDE SEQUENCE [LARGE SCALE GENOMIC DNA]</scope>
    <source>
        <strain evidence="9 10">B11</strain>
    </source>
</reference>
<dbReference type="HAMAP" id="MF_01405">
    <property type="entry name" value="Non_canon_purine_NTPase"/>
    <property type="match status" value="1"/>
</dbReference>
<dbReference type="NCBIfam" id="TIGR00042">
    <property type="entry name" value="RdgB/HAM1 family non-canonical purine NTP pyrophosphatase"/>
    <property type="match status" value="1"/>
</dbReference>
<keyword evidence="5 7" id="KW-0460">Magnesium</keyword>
<dbReference type="RefSeq" id="WP_369018209.1">
    <property type="nucleotide sequence ID" value="NZ_CP121689.1"/>
</dbReference>
<evidence type="ECO:0000256" key="7">
    <source>
        <dbReference type="HAMAP-Rule" id="MF_01405"/>
    </source>
</evidence>
<dbReference type="PANTHER" id="PTHR11067:SF9">
    <property type="entry name" value="INOSINE TRIPHOSPHATE PYROPHOSPHATASE"/>
    <property type="match status" value="1"/>
</dbReference>
<feature type="binding site" evidence="7">
    <location>
        <position position="44"/>
    </location>
    <ligand>
        <name>Mg(2+)</name>
        <dbReference type="ChEBI" id="CHEBI:18420"/>
    </ligand>
</feature>
<feature type="active site" description="Proton acceptor" evidence="7">
    <location>
        <position position="73"/>
    </location>
</feature>
<evidence type="ECO:0000256" key="1">
    <source>
        <dbReference type="ARBA" id="ARBA00008023"/>
    </source>
</evidence>